<evidence type="ECO:0000256" key="1">
    <source>
        <dbReference type="ARBA" id="ARBA00004496"/>
    </source>
</evidence>
<evidence type="ECO:0000256" key="4">
    <source>
        <dbReference type="ARBA" id="ARBA00022490"/>
    </source>
</evidence>
<sequence length="301" mass="34553">MAFIKVQKTRAYFKRFQVKFKRRREGKTDYRARNRLINQDKNKYNTPKYRFVVRFTNQDIIAQIVSASIAGDMILASAYARELPRYGLKVGLTNYAAAYCTGLLLARRVLKKLEMDEEYEGNLDVNGEDYSVEPAESRRPFRALLDVGLIRTTTGNRVFGALKGALDGGIDIPHSEKRFAGFGKDSKQLDADVHRKYIYGGHVSAYMKTLMEDEPEKYQSHFSEYIKTGLEADDLEEMYKKVHAAIRADPSSKKSDKPPPKQHKRYNLKKLTYDERKARLIERLNALNAAAGNDDDEEDDD</sequence>
<keyword evidence="4" id="KW-0963">Cytoplasm</keyword>
<dbReference type="InterPro" id="IPR057268">
    <property type="entry name" value="Ribosomal_L18"/>
</dbReference>
<organism evidence="9 10">
    <name type="scientific">Nicotiana attenuata</name>
    <name type="common">Coyote tobacco</name>
    <dbReference type="NCBI Taxonomy" id="49451"/>
    <lineage>
        <taxon>Eukaryota</taxon>
        <taxon>Viridiplantae</taxon>
        <taxon>Streptophyta</taxon>
        <taxon>Embryophyta</taxon>
        <taxon>Tracheophyta</taxon>
        <taxon>Spermatophyta</taxon>
        <taxon>Magnoliopsida</taxon>
        <taxon>eudicotyledons</taxon>
        <taxon>Gunneridae</taxon>
        <taxon>Pentapetalae</taxon>
        <taxon>asterids</taxon>
        <taxon>lamiids</taxon>
        <taxon>Solanales</taxon>
        <taxon>Solanaceae</taxon>
        <taxon>Nicotianoideae</taxon>
        <taxon>Nicotianeae</taxon>
        <taxon>Nicotiana</taxon>
    </lineage>
</organism>
<keyword evidence="5 9" id="KW-0689">Ribosomal protein</keyword>
<comment type="subcellular location">
    <subcellularLocation>
        <location evidence="1">Cytoplasm</location>
    </subcellularLocation>
</comment>
<keyword evidence="6" id="KW-0687">Ribonucleoprotein</keyword>
<dbReference type="SMR" id="A0A314KJQ4"/>
<dbReference type="SUPFAM" id="SSF53137">
    <property type="entry name" value="Translational machinery components"/>
    <property type="match status" value="1"/>
</dbReference>
<comment type="subunit">
    <text evidence="3">Component of the large ribosomal subunit (LSU).</text>
</comment>
<dbReference type="GO" id="GO:0009965">
    <property type="term" value="P:leaf morphogenesis"/>
    <property type="evidence" value="ECO:0007669"/>
    <property type="project" value="UniProtKB-ARBA"/>
</dbReference>
<feature type="compositionally biased region" description="Basic and acidic residues" evidence="7">
    <location>
        <begin position="250"/>
        <end position="259"/>
    </location>
</feature>
<dbReference type="PANTHER" id="PTHR23410:SF20">
    <property type="entry name" value="60S RIBOSOMAL PROTEIN L5-LIKE"/>
    <property type="match status" value="1"/>
</dbReference>
<gene>
    <name evidence="9" type="primary">RPL5_0</name>
    <name evidence="9" type="ORF">A4A49_19400</name>
</gene>
<feature type="region of interest" description="Disordered" evidence="7">
    <location>
        <begin position="246"/>
        <end position="271"/>
    </location>
</feature>
<dbReference type="GeneID" id="109211913"/>
<dbReference type="GO" id="GO:0008097">
    <property type="term" value="F:5S rRNA binding"/>
    <property type="evidence" value="ECO:0007669"/>
    <property type="project" value="InterPro"/>
</dbReference>
<dbReference type="Pfam" id="PF14204">
    <property type="entry name" value="Ribosomal_L18_c"/>
    <property type="match status" value="1"/>
</dbReference>
<name>A0A314KJQ4_NICAT</name>
<dbReference type="Proteomes" id="UP000187609">
    <property type="component" value="Unassembled WGS sequence"/>
</dbReference>
<dbReference type="GO" id="GO:0006412">
    <property type="term" value="P:translation"/>
    <property type="evidence" value="ECO:0007669"/>
    <property type="project" value="InterPro"/>
</dbReference>
<keyword evidence="10" id="KW-1185">Reference proteome</keyword>
<dbReference type="FunFam" id="3.30.420.100:FF:000002">
    <property type="entry name" value="60S ribosomal protein L5"/>
    <property type="match status" value="1"/>
</dbReference>
<dbReference type="Gramene" id="OIT29014">
    <property type="protein sequence ID" value="OIT29014"/>
    <property type="gene ID" value="A4A49_19400"/>
</dbReference>
<dbReference type="PRINTS" id="PR00058">
    <property type="entry name" value="RIBOSOMALL5"/>
</dbReference>
<evidence type="ECO:0000313" key="9">
    <source>
        <dbReference type="EMBL" id="OIT29014.1"/>
    </source>
</evidence>
<dbReference type="PANTHER" id="PTHR23410">
    <property type="entry name" value="RIBOSOMAL PROTEIN L5-RELATED"/>
    <property type="match status" value="1"/>
</dbReference>
<dbReference type="InterPro" id="IPR025607">
    <property type="entry name" value="Ribosomal_uL18_C_euk"/>
</dbReference>
<evidence type="ECO:0000256" key="6">
    <source>
        <dbReference type="ARBA" id="ARBA00023274"/>
    </source>
</evidence>
<dbReference type="Gene3D" id="3.30.420.100">
    <property type="match status" value="1"/>
</dbReference>
<dbReference type="GO" id="GO:0022625">
    <property type="term" value="C:cytosolic large ribosomal subunit"/>
    <property type="evidence" value="ECO:0007669"/>
    <property type="project" value="TreeGrafter"/>
</dbReference>
<evidence type="ECO:0000256" key="7">
    <source>
        <dbReference type="SAM" id="MobiDB-lite"/>
    </source>
</evidence>
<dbReference type="EMBL" id="MJEQ01001883">
    <property type="protein sequence ID" value="OIT29014.1"/>
    <property type="molecule type" value="Genomic_DNA"/>
</dbReference>
<feature type="domain" description="Large ribosomal subunit protein uL18 C-terminal eukaryotes" evidence="8">
    <location>
        <begin position="235"/>
        <end position="289"/>
    </location>
</feature>
<evidence type="ECO:0000256" key="2">
    <source>
        <dbReference type="ARBA" id="ARBA00007116"/>
    </source>
</evidence>
<dbReference type="HAMAP" id="MF_01337_A">
    <property type="entry name" value="Ribosomal_uL18_A"/>
    <property type="match status" value="1"/>
</dbReference>
<dbReference type="OrthoDB" id="1224046at2759"/>
<comment type="caution">
    <text evidence="9">The sequence shown here is derived from an EMBL/GenBank/DDBJ whole genome shotgun (WGS) entry which is preliminary data.</text>
</comment>
<proteinExistence type="inferred from homology"/>
<dbReference type="KEGG" id="nau:109211913"/>
<evidence type="ECO:0000259" key="8">
    <source>
        <dbReference type="Pfam" id="PF14204"/>
    </source>
</evidence>
<dbReference type="GO" id="GO:0003735">
    <property type="term" value="F:structural constituent of ribosome"/>
    <property type="evidence" value="ECO:0007669"/>
    <property type="project" value="InterPro"/>
</dbReference>
<dbReference type="GO" id="GO:0000027">
    <property type="term" value="P:ribosomal large subunit assembly"/>
    <property type="evidence" value="ECO:0007669"/>
    <property type="project" value="TreeGrafter"/>
</dbReference>
<dbReference type="GO" id="GO:0009955">
    <property type="term" value="P:adaxial/abaxial pattern specification"/>
    <property type="evidence" value="ECO:0007669"/>
    <property type="project" value="UniProtKB-ARBA"/>
</dbReference>
<dbReference type="GO" id="GO:0051301">
    <property type="term" value="P:cell division"/>
    <property type="evidence" value="ECO:0007669"/>
    <property type="project" value="UniProtKB-ARBA"/>
</dbReference>
<evidence type="ECO:0000256" key="5">
    <source>
        <dbReference type="ARBA" id="ARBA00022980"/>
    </source>
</evidence>
<accession>A0A314KJQ4</accession>
<protein>
    <submittedName>
        <fullName evidence="9">60s ribosomal protein l5</fullName>
    </submittedName>
</protein>
<dbReference type="CDD" id="cd00432">
    <property type="entry name" value="Ribosomal_L18_L5e"/>
    <property type="match status" value="1"/>
</dbReference>
<evidence type="ECO:0000313" key="10">
    <source>
        <dbReference type="Proteomes" id="UP000187609"/>
    </source>
</evidence>
<comment type="similarity">
    <text evidence="2">Belongs to the universal ribosomal protein uL18 family.</text>
</comment>
<dbReference type="Pfam" id="PF17144">
    <property type="entry name" value="Ribosomal_L5e"/>
    <property type="match status" value="1"/>
</dbReference>
<dbReference type="AlphaFoldDB" id="A0A314KJQ4"/>
<dbReference type="STRING" id="49451.A0A314KJQ4"/>
<evidence type="ECO:0000256" key="3">
    <source>
        <dbReference type="ARBA" id="ARBA00011113"/>
    </source>
</evidence>
<dbReference type="InterPro" id="IPR005485">
    <property type="entry name" value="Rbsml_uL18_euk_arch"/>
</dbReference>
<reference evidence="9" key="1">
    <citation type="submission" date="2016-11" db="EMBL/GenBank/DDBJ databases">
        <title>The genome of Nicotiana attenuata.</title>
        <authorList>
            <person name="Xu S."/>
            <person name="Brockmoeller T."/>
            <person name="Gaquerel E."/>
            <person name="Navarro A."/>
            <person name="Kuhl H."/>
            <person name="Gase K."/>
            <person name="Ling Z."/>
            <person name="Zhou W."/>
            <person name="Kreitzer C."/>
            <person name="Stanke M."/>
            <person name="Tang H."/>
            <person name="Lyons E."/>
            <person name="Pandey P."/>
            <person name="Pandey S.P."/>
            <person name="Timmermann B."/>
            <person name="Baldwin I.T."/>
        </authorList>
    </citation>
    <scope>NUCLEOTIDE SEQUENCE [LARGE SCALE GENOMIC DNA]</scope>
    <source>
        <strain evidence="9">UT</strain>
    </source>
</reference>